<proteinExistence type="inferred from homology"/>
<organism evidence="3 4">
    <name type="scientific">Piscirickettsia litoralis</name>
    <dbReference type="NCBI Taxonomy" id="1891921"/>
    <lineage>
        <taxon>Bacteria</taxon>
        <taxon>Pseudomonadati</taxon>
        <taxon>Pseudomonadota</taxon>
        <taxon>Gammaproteobacteria</taxon>
        <taxon>Thiotrichales</taxon>
        <taxon>Piscirickettsiaceae</taxon>
        <taxon>Piscirickettsia</taxon>
    </lineage>
</organism>
<dbReference type="InterPro" id="IPR005119">
    <property type="entry name" value="LysR_subst-bd"/>
</dbReference>
<dbReference type="RefSeq" id="WP_069313531.1">
    <property type="nucleotide sequence ID" value="NZ_MDTU01000001.1"/>
</dbReference>
<reference evidence="3 4" key="1">
    <citation type="submission" date="2016-08" db="EMBL/GenBank/DDBJ databases">
        <title>Draft genome sequence of Candidatus Piscirickettsia litoralis, from seawater.</title>
        <authorList>
            <person name="Wan X."/>
            <person name="Lee A.J."/>
            <person name="Hou S."/>
            <person name="Donachie S.P."/>
        </authorList>
    </citation>
    <scope>NUCLEOTIDE SEQUENCE [LARGE SCALE GENOMIC DNA]</scope>
    <source>
        <strain evidence="3 4">Y2</strain>
    </source>
</reference>
<dbReference type="InterPro" id="IPR058163">
    <property type="entry name" value="LysR-type_TF_proteobact-type"/>
</dbReference>
<feature type="domain" description="LysR substrate-binding" evidence="2">
    <location>
        <begin position="3"/>
        <end position="179"/>
    </location>
</feature>
<dbReference type="Proteomes" id="UP000094329">
    <property type="component" value="Unassembled WGS sequence"/>
</dbReference>
<gene>
    <name evidence="3" type="ORF">BGC07_13550</name>
</gene>
<dbReference type="PANTHER" id="PTHR30537">
    <property type="entry name" value="HTH-TYPE TRANSCRIPTIONAL REGULATOR"/>
    <property type="match status" value="1"/>
</dbReference>
<dbReference type="EMBL" id="MDTU01000001">
    <property type="protein sequence ID" value="ODN43735.1"/>
    <property type="molecule type" value="Genomic_DNA"/>
</dbReference>
<dbReference type="Pfam" id="PF03466">
    <property type="entry name" value="LysR_substrate"/>
    <property type="match status" value="1"/>
</dbReference>
<dbReference type="PANTHER" id="PTHR30537:SF14">
    <property type="entry name" value="TRANSCRIPTIONAL REGULATOR LYSR FAMILY"/>
    <property type="match status" value="1"/>
</dbReference>
<dbReference type="SUPFAM" id="SSF53850">
    <property type="entry name" value="Periplasmic binding protein-like II"/>
    <property type="match status" value="1"/>
</dbReference>
<comment type="caution">
    <text evidence="3">The sequence shown here is derived from an EMBL/GenBank/DDBJ whole genome shotgun (WGS) entry which is preliminary data.</text>
</comment>
<keyword evidence="4" id="KW-1185">Reference proteome</keyword>
<name>A0ABX3A8H4_9GAMM</name>
<accession>A0ABX3A8H4</accession>
<protein>
    <recommendedName>
        <fullName evidence="2">LysR substrate-binding domain-containing protein</fullName>
    </recommendedName>
</protein>
<dbReference type="Gene3D" id="3.40.190.10">
    <property type="entry name" value="Periplasmic binding protein-like II"/>
    <property type="match status" value="2"/>
</dbReference>
<comment type="similarity">
    <text evidence="1">Belongs to the LysR transcriptional regulatory family.</text>
</comment>
<evidence type="ECO:0000313" key="3">
    <source>
        <dbReference type="EMBL" id="ODN43735.1"/>
    </source>
</evidence>
<evidence type="ECO:0000256" key="1">
    <source>
        <dbReference type="ARBA" id="ARBA00009437"/>
    </source>
</evidence>
<evidence type="ECO:0000313" key="4">
    <source>
        <dbReference type="Proteomes" id="UP000094329"/>
    </source>
</evidence>
<evidence type="ECO:0000259" key="2">
    <source>
        <dbReference type="Pfam" id="PF03466"/>
    </source>
</evidence>
<sequence>MHFLSAYPKMSLKVLDIHSTVDLFTAVANGLVDVAITYLEYREKGLICEPLLKIYRHVYASPDYIKKYGCPRTVAELVEHNCLVSTRNAPDSVWFFEGSSIKVSGSYQSNSPAHVVSAAEEGLGLIWSTESLVANEVKKGSLVKIELDHPACEMGLAIYYRPVYAGHPVKVFVEFVKAYLNRE</sequence>